<name>A0A2D0JLA9_9GAMM</name>
<proteinExistence type="predicted"/>
<gene>
    <name evidence="3" type="ORF">Xmir_03614</name>
</gene>
<dbReference type="Proteomes" id="UP000221980">
    <property type="component" value="Unassembled WGS sequence"/>
</dbReference>
<accession>A0A2D0JLA9</accession>
<organism evidence="3 4">
    <name type="scientific">Xenorhabdus miraniensis</name>
    <dbReference type="NCBI Taxonomy" id="351674"/>
    <lineage>
        <taxon>Bacteria</taxon>
        <taxon>Pseudomonadati</taxon>
        <taxon>Pseudomonadota</taxon>
        <taxon>Gammaproteobacteria</taxon>
        <taxon>Enterobacterales</taxon>
        <taxon>Morganellaceae</taxon>
        <taxon>Xenorhabdus</taxon>
    </lineage>
</organism>
<evidence type="ECO:0000259" key="2">
    <source>
        <dbReference type="Pfam" id="PF12680"/>
    </source>
</evidence>
<dbReference type="SUPFAM" id="SSF54427">
    <property type="entry name" value="NTF2-like"/>
    <property type="match status" value="2"/>
</dbReference>
<dbReference type="OrthoDB" id="9812089at2"/>
<dbReference type="AlphaFoldDB" id="A0A2D0JLA9"/>
<keyword evidence="4" id="KW-1185">Reference proteome</keyword>
<dbReference type="EMBL" id="NITZ01000023">
    <property type="protein sequence ID" value="PHM47031.1"/>
    <property type="molecule type" value="Genomic_DNA"/>
</dbReference>
<evidence type="ECO:0000313" key="3">
    <source>
        <dbReference type="EMBL" id="PHM47031.1"/>
    </source>
</evidence>
<dbReference type="Pfam" id="PF12680">
    <property type="entry name" value="SnoaL_2"/>
    <property type="match status" value="1"/>
</dbReference>
<dbReference type="Gene3D" id="3.10.450.50">
    <property type="match status" value="2"/>
</dbReference>
<feature type="domain" description="SnoaL-like" evidence="2">
    <location>
        <begin position="23"/>
        <end position="113"/>
    </location>
</feature>
<evidence type="ECO:0000313" key="4">
    <source>
        <dbReference type="Proteomes" id="UP000221980"/>
    </source>
</evidence>
<sequence>MNQNRSLRDGSSWNNSLRNIVSRAHHELFTDRDVGALERYFAPNFIEHSPLVKDGLTGLRELVQTHPALHHETYRVLQDGDLVAIHGRFTGLDDQPLVGFDLYRVADGLIVEHWDGLVPQSAPNASGRTQLDGPTETGHNHDREKNRELVVNFFTRTLIEGHYDEFGNYTNGEAFRQHSPDIPDGTAEVIAFLKQLRDEGQGLHYAKIHHTVADGQFVLTHSEGSIAGARHSYFELWRVENGKVAELWDAISPVPEDAQALHRHGIF</sequence>
<feature type="region of interest" description="Disordered" evidence="1">
    <location>
        <begin position="120"/>
        <end position="142"/>
    </location>
</feature>
<dbReference type="InterPro" id="IPR037401">
    <property type="entry name" value="SnoaL-like"/>
</dbReference>
<protein>
    <submittedName>
        <fullName evidence="3">Polyketide cyclase</fullName>
    </submittedName>
</protein>
<dbReference type="InterPro" id="IPR032710">
    <property type="entry name" value="NTF2-like_dom_sf"/>
</dbReference>
<evidence type="ECO:0000256" key="1">
    <source>
        <dbReference type="SAM" id="MobiDB-lite"/>
    </source>
</evidence>
<reference evidence="3 4" key="1">
    <citation type="journal article" date="2017" name="Nat. Microbiol.">
        <title>Natural product diversity associated with the nematode symbionts Photorhabdus and Xenorhabdus.</title>
        <authorList>
            <person name="Tobias N.J."/>
            <person name="Wolff H."/>
            <person name="Djahanschiri B."/>
            <person name="Grundmann F."/>
            <person name="Kronenwerth M."/>
            <person name="Shi Y.M."/>
            <person name="Simonyi S."/>
            <person name="Grun P."/>
            <person name="Shapiro-Ilan D."/>
            <person name="Pidot S.J."/>
            <person name="Stinear T.P."/>
            <person name="Ebersberger I."/>
            <person name="Bode H.B."/>
        </authorList>
    </citation>
    <scope>NUCLEOTIDE SEQUENCE [LARGE SCALE GENOMIC DNA]</scope>
    <source>
        <strain evidence="3 4">DSM 17902</strain>
    </source>
</reference>
<dbReference type="RefSeq" id="WP_099115518.1">
    <property type="nucleotide sequence ID" value="NZ_CAWNQI010000055.1"/>
</dbReference>
<comment type="caution">
    <text evidence="3">The sequence shown here is derived from an EMBL/GenBank/DDBJ whole genome shotgun (WGS) entry which is preliminary data.</text>
</comment>